<feature type="binding site" evidence="9">
    <location>
        <begin position="8"/>
        <end position="13"/>
    </location>
    <ligand>
        <name>FMN</name>
        <dbReference type="ChEBI" id="CHEBI:58210"/>
    </ligand>
</feature>
<comment type="similarity">
    <text evidence="9">In the C-terminal section; belongs to the flavoprotein pyridine nucleotide cytochrome reductase family.</text>
</comment>
<keyword evidence="4 9" id="KW-0285">Flavoprotein</keyword>
<dbReference type="InterPro" id="IPR008254">
    <property type="entry name" value="Flavodoxin/NO_synth"/>
</dbReference>
<evidence type="ECO:0000259" key="11">
    <source>
        <dbReference type="PROSITE" id="PS51384"/>
    </source>
</evidence>
<feature type="binding site" evidence="9">
    <location>
        <begin position="514"/>
        <end position="515"/>
    </location>
    <ligand>
        <name>NADP(+)</name>
        <dbReference type="ChEBI" id="CHEBI:58349"/>
    </ligand>
</feature>
<feature type="binding site" evidence="9">
    <location>
        <position position="458"/>
    </location>
    <ligand>
        <name>NADP(+)</name>
        <dbReference type="ChEBI" id="CHEBI:58349"/>
    </ligand>
</feature>
<feature type="domain" description="FAD-binding FR-type" evidence="11">
    <location>
        <begin position="200"/>
        <end position="444"/>
    </location>
</feature>
<dbReference type="GO" id="GO:0160246">
    <property type="term" value="F:NADPH-iron-sulfur [2Fe-2S] protein oxidoreductase activity"/>
    <property type="evidence" value="ECO:0007669"/>
    <property type="project" value="InterPro"/>
</dbReference>
<reference evidence="12 13" key="1">
    <citation type="submission" date="2019-07" db="EMBL/GenBank/DDBJ databases">
        <title>Genome assembly of two rare yeast pathogens: Diutina rugosa and Trichomonascus ciferrii.</title>
        <authorList>
            <person name="Mixao V."/>
            <person name="Saus E."/>
            <person name="Hansen A."/>
            <person name="Lass-Flor C."/>
            <person name="Gabaldon T."/>
        </authorList>
    </citation>
    <scope>NUCLEOTIDE SEQUENCE [LARGE SCALE GENOMIC DNA]</scope>
    <source>
        <strain evidence="12 13">CBS 613</strain>
    </source>
</reference>
<dbReference type="InterPro" id="IPR001094">
    <property type="entry name" value="Flavdoxin-like"/>
</dbReference>
<dbReference type="InterPro" id="IPR001709">
    <property type="entry name" value="Flavoprot_Pyr_Nucl_cyt_Rdtase"/>
</dbReference>
<evidence type="ECO:0000313" key="12">
    <source>
        <dbReference type="EMBL" id="KAA8906588.1"/>
    </source>
</evidence>
<dbReference type="Pfam" id="PF00175">
    <property type="entry name" value="NAD_binding_1"/>
    <property type="match status" value="1"/>
</dbReference>
<dbReference type="Proteomes" id="UP000449547">
    <property type="component" value="Unassembled WGS sequence"/>
</dbReference>
<comment type="subunit">
    <text evidence="9">Interacts with DRE2; as part of the cytosolic iron-sulfur (Fe-S) protein assembly (CIA) machinery.</text>
</comment>
<organism evidence="12 13">
    <name type="scientific">Diutina rugosa</name>
    <name type="common">Yeast</name>
    <name type="synonym">Candida rugosa</name>
    <dbReference type="NCBI Taxonomy" id="5481"/>
    <lineage>
        <taxon>Eukaryota</taxon>
        <taxon>Fungi</taxon>
        <taxon>Dikarya</taxon>
        <taxon>Ascomycota</taxon>
        <taxon>Saccharomycotina</taxon>
        <taxon>Pichiomycetes</taxon>
        <taxon>Debaryomycetaceae</taxon>
        <taxon>Diutina</taxon>
    </lineage>
</organism>
<dbReference type="PANTHER" id="PTHR19384">
    <property type="entry name" value="NITRIC OXIDE SYNTHASE-RELATED"/>
    <property type="match status" value="1"/>
</dbReference>
<dbReference type="InterPro" id="IPR017927">
    <property type="entry name" value="FAD-bd_FR_type"/>
</dbReference>
<dbReference type="Pfam" id="PF00667">
    <property type="entry name" value="FAD_binding_1"/>
    <property type="match status" value="1"/>
</dbReference>
<feature type="binding site" evidence="9">
    <location>
        <begin position="94"/>
        <end position="103"/>
    </location>
    <ligand>
        <name>FMN</name>
        <dbReference type="ChEBI" id="CHEBI:58210"/>
    </ligand>
</feature>
<comment type="caution">
    <text evidence="9">Lacks conserved residue(s) required for the propagation of feature annotation.</text>
</comment>
<evidence type="ECO:0000256" key="5">
    <source>
        <dbReference type="ARBA" id="ARBA00022643"/>
    </source>
</evidence>
<feature type="binding site" evidence="9">
    <location>
        <begin position="56"/>
        <end position="59"/>
    </location>
    <ligand>
        <name>FMN</name>
        <dbReference type="ChEBI" id="CHEBI:58210"/>
    </ligand>
</feature>
<evidence type="ECO:0000259" key="10">
    <source>
        <dbReference type="PROSITE" id="PS50902"/>
    </source>
</evidence>
<dbReference type="Gene3D" id="1.20.990.10">
    <property type="entry name" value="NADPH-cytochrome p450 Reductase, Chain A, domain 3"/>
    <property type="match status" value="1"/>
</dbReference>
<accession>A0A642V2K1</accession>
<dbReference type="OMA" id="DIMSIPR"/>
<comment type="subcellular location">
    <subcellularLocation>
        <location evidence="9">Cytoplasm</location>
    </subcellularLocation>
    <subcellularLocation>
        <location evidence="9">Mitochondrion</location>
    </subcellularLocation>
    <text evidence="9">Relocalizes to mitochondria after H(2)O(2) exposure.</text>
</comment>
<keyword evidence="7 9" id="KW-0521">NADP</keyword>
<dbReference type="InterPro" id="IPR039261">
    <property type="entry name" value="FNR_nucleotide-bd"/>
</dbReference>
<evidence type="ECO:0000256" key="3">
    <source>
        <dbReference type="ARBA" id="ARBA00022490"/>
    </source>
</evidence>
<comment type="similarity">
    <text evidence="9">Belongs to the NADPH-dependent diflavin oxidoreductase NDOR1 family.</text>
</comment>
<dbReference type="PANTHER" id="PTHR19384:SF10">
    <property type="entry name" value="NADPH-DEPENDENT DIFLAVIN OXIDOREDUCTASE 1"/>
    <property type="match status" value="1"/>
</dbReference>
<dbReference type="InterPro" id="IPR028879">
    <property type="entry name" value="NDOR1"/>
</dbReference>
<dbReference type="GO" id="GO:0016651">
    <property type="term" value="F:oxidoreductase activity, acting on NAD(P)H"/>
    <property type="evidence" value="ECO:0007669"/>
    <property type="project" value="UniProtKB-UniRule"/>
</dbReference>
<keyword evidence="8 9" id="KW-0560">Oxidoreductase</keyword>
<dbReference type="Gene3D" id="3.40.50.80">
    <property type="entry name" value="Nucleotide-binding domain of ferredoxin-NADP reductase (FNR) module"/>
    <property type="match status" value="1"/>
</dbReference>
<dbReference type="PROSITE" id="PS51384">
    <property type="entry name" value="FAD_FR"/>
    <property type="match status" value="1"/>
</dbReference>
<evidence type="ECO:0000256" key="1">
    <source>
        <dbReference type="ARBA" id="ARBA00001917"/>
    </source>
</evidence>
<dbReference type="Pfam" id="PF00258">
    <property type="entry name" value="Flavodoxin_1"/>
    <property type="match status" value="1"/>
</dbReference>
<dbReference type="VEuPathDB" id="FungiDB:DIURU_000997"/>
<dbReference type="InterPro" id="IPR003097">
    <property type="entry name" value="CysJ-like_FAD-binding"/>
</dbReference>
<dbReference type="EMBL" id="SWFT01000033">
    <property type="protein sequence ID" value="KAA8906588.1"/>
    <property type="molecule type" value="Genomic_DNA"/>
</dbReference>
<feature type="binding site" evidence="9">
    <location>
        <position position="593"/>
    </location>
    <ligand>
        <name>FAD</name>
        <dbReference type="ChEBI" id="CHEBI:57692"/>
    </ligand>
</feature>
<feature type="binding site" evidence="9">
    <location>
        <begin position="521"/>
        <end position="525"/>
    </location>
    <ligand>
        <name>NADP(+)</name>
        <dbReference type="ChEBI" id="CHEBI:58349"/>
    </ligand>
</feature>
<gene>
    <name evidence="9" type="primary">TAH18</name>
    <name evidence="12" type="ORF">DIURU_000997</name>
</gene>
<comment type="cofactor">
    <cofactor evidence="2 9">
        <name>FAD</name>
        <dbReference type="ChEBI" id="CHEBI:57692"/>
    </cofactor>
</comment>
<feature type="binding site" evidence="9">
    <location>
        <position position="351"/>
    </location>
    <ligand>
        <name>FAD</name>
        <dbReference type="ChEBI" id="CHEBI:57692"/>
    </ligand>
</feature>
<name>A0A642V2K1_DIURU</name>
<dbReference type="HAMAP" id="MF_03178">
    <property type="entry name" value="NDOR1"/>
    <property type="match status" value="1"/>
</dbReference>
<dbReference type="InterPro" id="IPR023173">
    <property type="entry name" value="NADPH_Cyt_P450_Rdtase_alpha"/>
</dbReference>
<keyword evidence="9" id="KW-0496">Mitochondrion</keyword>
<dbReference type="GO" id="GO:0050660">
    <property type="term" value="F:flavin adenine dinucleotide binding"/>
    <property type="evidence" value="ECO:0007669"/>
    <property type="project" value="UniProtKB-UniRule"/>
</dbReference>
<evidence type="ECO:0000256" key="2">
    <source>
        <dbReference type="ARBA" id="ARBA00001974"/>
    </source>
</evidence>
<dbReference type="SUPFAM" id="SSF52218">
    <property type="entry name" value="Flavoproteins"/>
    <property type="match status" value="1"/>
</dbReference>
<sequence length="593" mass="67850">MFTILYGSETGNAQDYAEYLAVRLRYYGVKSHVSAFDDFPLERLITDTKLLVLICSTTGQGSLPRNARQLFRFLLRDDLPSDFLDHIQFTSFGLGDSSYSRFNWAIRKIHKRFLQLGAQEFSPRCEADEMGELGPDGFYKEWEAKLVERLGSKLMRNLIYNDTQPVTPATTIALDPNQSIDLAHQLENTKLAGDLSLTRSELLQAKVLENTRATTPDHFQDIRHVVLESTTPISYVAGDTCALYPVNDDQSVQDFLEAQPHWLAVADKPLIFKGDPPQADGGMIDLKGVTLRQLVKYHLDIWSIPKRALFAHLWHFVDGSTEDGERERDKLKEFSELEYPDEIYDYANRPRRSILETVQEFSNNMTIPLEYVWEIFPKIRSRQFSIASAPNGNRIELVIGVVEYRTILRRLRRGLCTKWLKDQVSQGDTIVFSLAQMGLQFKLPDNPAPPLIMVAPGTGIAPMRALAQTVAKGNPKQEMHLFYGVRNDEKDFLFPKEWKHLAETTNFTLHPCFSRKEGYKPRYVQDGLWLNKEKVAELILEKEAIFYVCGASGNMPKQTKLTITEIIKESGVAEAEKYVKDMEDNGRYLEDVW</sequence>
<protein>
    <recommendedName>
        <fullName evidence="9">NADPH-dependent diflavin oxidoreductase 1</fullName>
        <ecNumber evidence="9">1.18.1.-</ecNumber>
    </recommendedName>
    <alternativeName>
        <fullName evidence="9">NADPH-dependent FMN and FAD-containing oxidoreductase</fullName>
    </alternativeName>
</protein>
<comment type="function">
    <text evidence="9">NADPH-dependent reductase which is a central component of the cytosolic iron-sulfur (Fe-S) protein assembly (CIA) machinery. Transfers electrons from NADPH via its FAD and FMN prosthetic groups to the [2Fe-2S] cluster of DRE2, another key component of the CIA machinery. In turn, this reduced cluster provides electrons for assembly of cytosolic iron-sulfur cluster proteins. Positively controls H(2)O(2)-induced cell death.</text>
</comment>
<comment type="catalytic activity">
    <reaction evidence="9">
        <text>2 oxidized [2Fe-2S]-[protein] + NADPH = 2 reduced [2Fe-2S]-[protein] + NADP(+) + H(+)</text>
        <dbReference type="Rhea" id="RHEA:67716"/>
        <dbReference type="Rhea" id="RHEA-COMP:17327"/>
        <dbReference type="Rhea" id="RHEA-COMP:17328"/>
        <dbReference type="ChEBI" id="CHEBI:15378"/>
        <dbReference type="ChEBI" id="CHEBI:33737"/>
        <dbReference type="ChEBI" id="CHEBI:33738"/>
        <dbReference type="ChEBI" id="CHEBI:57783"/>
        <dbReference type="ChEBI" id="CHEBI:58349"/>
    </reaction>
</comment>
<keyword evidence="3 9" id="KW-0963">Cytoplasm</keyword>
<dbReference type="OrthoDB" id="1856718at2759"/>
<feature type="binding site" evidence="9">
    <location>
        <position position="129"/>
    </location>
    <ligand>
        <name>FMN</name>
        <dbReference type="ChEBI" id="CHEBI:58210"/>
    </ligand>
</feature>
<keyword evidence="5 9" id="KW-0288">FMN</keyword>
<feature type="binding site" evidence="9">
    <location>
        <begin position="382"/>
        <end position="385"/>
    </location>
    <ligand>
        <name>FAD</name>
        <dbReference type="ChEBI" id="CHEBI:57692"/>
    </ligand>
</feature>
<proteinExistence type="inferred from homology"/>
<dbReference type="PRINTS" id="PR00369">
    <property type="entry name" value="FLAVODOXIN"/>
</dbReference>
<keyword evidence="13" id="KW-1185">Reference proteome</keyword>
<feature type="binding site" evidence="9">
    <location>
        <begin position="414"/>
        <end position="417"/>
    </location>
    <ligand>
        <name>FAD</name>
        <dbReference type="ChEBI" id="CHEBI:57692"/>
    </ligand>
</feature>
<dbReference type="PRINTS" id="PR00371">
    <property type="entry name" value="FPNCR"/>
</dbReference>
<feature type="domain" description="Flavodoxin-like" evidence="10">
    <location>
        <begin position="2"/>
        <end position="147"/>
    </location>
</feature>
<comment type="similarity">
    <text evidence="9">In the N-terminal section; belongs to the flavodoxin family.</text>
</comment>
<dbReference type="Gene3D" id="2.40.30.10">
    <property type="entry name" value="Translation factors"/>
    <property type="match status" value="1"/>
</dbReference>
<evidence type="ECO:0000256" key="8">
    <source>
        <dbReference type="ARBA" id="ARBA00023002"/>
    </source>
</evidence>
<dbReference type="SUPFAM" id="SSF52343">
    <property type="entry name" value="Ferredoxin reductase-like, C-terminal NADP-linked domain"/>
    <property type="match status" value="1"/>
</dbReference>
<dbReference type="InterPro" id="IPR029039">
    <property type="entry name" value="Flavoprotein-like_sf"/>
</dbReference>
<dbReference type="PROSITE" id="PS50902">
    <property type="entry name" value="FLAVODOXIN_LIKE"/>
    <property type="match status" value="1"/>
</dbReference>
<evidence type="ECO:0000313" key="13">
    <source>
        <dbReference type="Proteomes" id="UP000449547"/>
    </source>
</evidence>
<dbReference type="InterPro" id="IPR001433">
    <property type="entry name" value="OxRdtase_FAD/NAD-bd"/>
</dbReference>
<dbReference type="GO" id="GO:0010181">
    <property type="term" value="F:FMN binding"/>
    <property type="evidence" value="ECO:0007669"/>
    <property type="project" value="UniProtKB-UniRule"/>
</dbReference>
<dbReference type="AlphaFoldDB" id="A0A642V2K1"/>
<comment type="cofactor">
    <cofactor evidence="1 9">
        <name>FMN</name>
        <dbReference type="ChEBI" id="CHEBI:58210"/>
    </cofactor>
</comment>
<dbReference type="SUPFAM" id="SSF63380">
    <property type="entry name" value="Riboflavin synthase domain-like"/>
    <property type="match status" value="1"/>
</dbReference>
<dbReference type="InterPro" id="IPR017938">
    <property type="entry name" value="Riboflavin_synthase-like_b-brl"/>
</dbReference>
<dbReference type="EC" id="1.18.1.-" evidence="9"/>
<keyword evidence="6 9" id="KW-0274">FAD</keyword>
<evidence type="ECO:0000256" key="4">
    <source>
        <dbReference type="ARBA" id="ARBA00022630"/>
    </source>
</evidence>
<dbReference type="GO" id="GO:0005829">
    <property type="term" value="C:cytosol"/>
    <property type="evidence" value="ECO:0007669"/>
    <property type="project" value="TreeGrafter"/>
</dbReference>
<dbReference type="Gene3D" id="3.40.50.360">
    <property type="match status" value="1"/>
</dbReference>
<evidence type="ECO:0000256" key="9">
    <source>
        <dbReference type="HAMAP-Rule" id="MF_03178"/>
    </source>
</evidence>
<dbReference type="GO" id="GO:0050661">
    <property type="term" value="F:NADP binding"/>
    <property type="evidence" value="ECO:0007669"/>
    <property type="project" value="UniProtKB-UniRule"/>
</dbReference>
<dbReference type="GO" id="GO:0016226">
    <property type="term" value="P:iron-sulfur cluster assembly"/>
    <property type="evidence" value="ECO:0007669"/>
    <property type="project" value="UniProtKB-UniRule"/>
</dbReference>
<dbReference type="GO" id="GO:0005739">
    <property type="term" value="C:mitochondrion"/>
    <property type="evidence" value="ECO:0007669"/>
    <property type="project" value="UniProtKB-SubCell"/>
</dbReference>
<evidence type="ECO:0000256" key="6">
    <source>
        <dbReference type="ARBA" id="ARBA00022827"/>
    </source>
</evidence>
<comment type="caution">
    <text evidence="12">The sequence shown here is derived from an EMBL/GenBank/DDBJ whole genome shotgun (WGS) entry which is preliminary data.</text>
</comment>
<evidence type="ECO:0000256" key="7">
    <source>
        <dbReference type="ARBA" id="ARBA00022857"/>
    </source>
</evidence>